<name>A0AAD6STF3_9AGAR</name>
<comment type="caution">
    <text evidence="3">The sequence shown here is derived from an EMBL/GenBank/DDBJ whole genome shotgun (WGS) entry which is preliminary data.</text>
</comment>
<evidence type="ECO:0000313" key="3">
    <source>
        <dbReference type="EMBL" id="KAJ7032275.1"/>
    </source>
</evidence>
<dbReference type="AlphaFoldDB" id="A0AAD6STF3"/>
<evidence type="ECO:0008006" key="5">
    <source>
        <dbReference type="Google" id="ProtNLM"/>
    </source>
</evidence>
<protein>
    <recommendedName>
        <fullName evidence="5">Secreted protein</fullName>
    </recommendedName>
</protein>
<feature type="chain" id="PRO_5041901725" description="Secreted protein" evidence="2">
    <location>
        <begin position="31"/>
        <end position="114"/>
    </location>
</feature>
<feature type="signal peptide" evidence="2">
    <location>
        <begin position="1"/>
        <end position="30"/>
    </location>
</feature>
<keyword evidence="2" id="KW-0732">Signal</keyword>
<dbReference type="EMBL" id="JARJCM010000074">
    <property type="protein sequence ID" value="KAJ7032275.1"/>
    <property type="molecule type" value="Genomic_DNA"/>
</dbReference>
<keyword evidence="4" id="KW-1185">Reference proteome</keyword>
<evidence type="ECO:0000256" key="2">
    <source>
        <dbReference type="SAM" id="SignalP"/>
    </source>
</evidence>
<gene>
    <name evidence="3" type="ORF">C8F04DRAFT_1107800</name>
</gene>
<organism evidence="3 4">
    <name type="scientific">Mycena alexandri</name>
    <dbReference type="NCBI Taxonomy" id="1745969"/>
    <lineage>
        <taxon>Eukaryota</taxon>
        <taxon>Fungi</taxon>
        <taxon>Dikarya</taxon>
        <taxon>Basidiomycota</taxon>
        <taxon>Agaricomycotina</taxon>
        <taxon>Agaricomycetes</taxon>
        <taxon>Agaricomycetidae</taxon>
        <taxon>Agaricales</taxon>
        <taxon>Marasmiineae</taxon>
        <taxon>Mycenaceae</taxon>
        <taxon>Mycena</taxon>
    </lineage>
</organism>
<feature type="region of interest" description="Disordered" evidence="1">
    <location>
        <begin position="46"/>
        <end position="69"/>
    </location>
</feature>
<sequence>MAPLLPNPVFSLDLFLLNFYLCLLDLKIRAATCCRCIAVVMAERHPSKPRPFRGRSPASKNGRKDGPWRQADVCWTQPRLPHHHSAWNKLLDSKKKLYISQPTRAAIPTGLKTS</sequence>
<reference evidence="3" key="1">
    <citation type="submission" date="2023-03" db="EMBL/GenBank/DDBJ databases">
        <title>Massive genome expansion in bonnet fungi (Mycena s.s.) driven by repeated elements and novel gene families across ecological guilds.</title>
        <authorList>
            <consortium name="Lawrence Berkeley National Laboratory"/>
            <person name="Harder C.B."/>
            <person name="Miyauchi S."/>
            <person name="Viragh M."/>
            <person name="Kuo A."/>
            <person name="Thoen E."/>
            <person name="Andreopoulos B."/>
            <person name="Lu D."/>
            <person name="Skrede I."/>
            <person name="Drula E."/>
            <person name="Henrissat B."/>
            <person name="Morin E."/>
            <person name="Kohler A."/>
            <person name="Barry K."/>
            <person name="LaButti K."/>
            <person name="Morin E."/>
            <person name="Salamov A."/>
            <person name="Lipzen A."/>
            <person name="Mereny Z."/>
            <person name="Hegedus B."/>
            <person name="Baldrian P."/>
            <person name="Stursova M."/>
            <person name="Weitz H."/>
            <person name="Taylor A."/>
            <person name="Grigoriev I.V."/>
            <person name="Nagy L.G."/>
            <person name="Martin F."/>
            <person name="Kauserud H."/>
        </authorList>
    </citation>
    <scope>NUCLEOTIDE SEQUENCE</scope>
    <source>
        <strain evidence="3">CBHHK200</strain>
    </source>
</reference>
<dbReference type="Proteomes" id="UP001218188">
    <property type="component" value="Unassembled WGS sequence"/>
</dbReference>
<accession>A0AAD6STF3</accession>
<evidence type="ECO:0000256" key="1">
    <source>
        <dbReference type="SAM" id="MobiDB-lite"/>
    </source>
</evidence>
<proteinExistence type="predicted"/>
<evidence type="ECO:0000313" key="4">
    <source>
        <dbReference type="Proteomes" id="UP001218188"/>
    </source>
</evidence>